<dbReference type="InterPro" id="IPR014001">
    <property type="entry name" value="Helicase_ATP-bd"/>
</dbReference>
<feature type="domain" description="HSA" evidence="17">
    <location>
        <begin position="384"/>
        <end position="458"/>
    </location>
</feature>
<dbReference type="EMBL" id="KL596745">
    <property type="protein sequence ID" value="KER26527.1"/>
    <property type="molecule type" value="Genomic_DNA"/>
</dbReference>
<dbReference type="RefSeq" id="XP_009169741.1">
    <property type="nucleotide sequence ID" value="XM_009171477.1"/>
</dbReference>
<feature type="region of interest" description="Disordered" evidence="14">
    <location>
        <begin position="2320"/>
        <end position="2341"/>
    </location>
</feature>
<evidence type="ECO:0000256" key="4">
    <source>
        <dbReference type="ARBA" id="ARBA00022741"/>
    </source>
</evidence>
<dbReference type="PROSITE" id="PS51204">
    <property type="entry name" value="HSA"/>
    <property type="match status" value="1"/>
</dbReference>
<feature type="coiled-coil region" evidence="13">
    <location>
        <begin position="1981"/>
        <end position="2012"/>
    </location>
</feature>
<gene>
    <name evidence="18" type="ORF">T265_13978</name>
</gene>
<feature type="compositionally biased region" description="Basic and acidic residues" evidence="14">
    <location>
        <begin position="631"/>
        <end position="655"/>
    </location>
</feature>
<dbReference type="GO" id="GO:0016887">
    <property type="term" value="F:ATP hydrolysis activity"/>
    <property type="evidence" value="ECO:0007669"/>
    <property type="project" value="TreeGrafter"/>
</dbReference>
<dbReference type="GO" id="GO:0005524">
    <property type="term" value="F:ATP binding"/>
    <property type="evidence" value="ECO:0007669"/>
    <property type="project" value="UniProtKB-KW"/>
</dbReference>
<keyword evidence="13" id="KW-0175">Coiled coil</keyword>
<keyword evidence="5" id="KW-0378">Hydrolase</keyword>
<feature type="region of interest" description="Disordered" evidence="14">
    <location>
        <begin position="620"/>
        <end position="707"/>
    </location>
</feature>
<dbReference type="STRING" id="6198.A0A074ZL61"/>
<evidence type="ECO:0000256" key="8">
    <source>
        <dbReference type="ARBA" id="ARBA00022853"/>
    </source>
</evidence>
<dbReference type="SMART" id="SM00490">
    <property type="entry name" value="HELICc"/>
    <property type="match status" value="1"/>
</dbReference>
<evidence type="ECO:0000256" key="1">
    <source>
        <dbReference type="ARBA" id="ARBA00004123"/>
    </source>
</evidence>
<feature type="compositionally biased region" description="Polar residues" evidence="14">
    <location>
        <begin position="742"/>
        <end position="753"/>
    </location>
</feature>
<feature type="region of interest" description="Disordered" evidence="14">
    <location>
        <begin position="315"/>
        <end position="335"/>
    </location>
</feature>
<feature type="region of interest" description="Disordered" evidence="14">
    <location>
        <begin position="2665"/>
        <end position="2684"/>
    </location>
</feature>
<proteinExistence type="inferred from homology"/>
<sequence>MPAESRRSEEFRSQISGGIVLLGCGITVMQRTSNNLNNSASWFGFCFTLAKCKVFLQGWMDLDPNLMLANEPLEVADKFAYLSVPVVSQKMQFTSGFGRPEQLSNLDPARRGGQKTFSVCRSVSSEYCPHLIRAPKHFSNAEASQPTSSKVFIRPTTRWVDASQGRSNDDLAANHEGSYRQTAALSLWMGISDDKNPLPLPIAPDSYTSSAQLDAQTATYSLRAVRSRISEYVLERLQRLQAAYHEDLAELSFIQSGSLLVDFPPWKRKKSQELMQALCSGHLDPEDLALIGSFMSGKVTPDDFFLPSIQRYVGPQTGDADGDSEEEEEERRLDEDSLYQLALDELELHKRVMGMKLAGLWSVSEICTEGTEVTASAPTPSLSSLAAPPEQTDKMYSDYLFAELQWLSEDFKRERQWKKASAKKLAIGAIKAHRDKTERSIRFEKEEVLRARKLCAMISRMVREWWRQIDKIVHAKQKARLSVKHQQAITSHLGRVLETTEEYTRWLTEGITGNKTKQMDMAEDNHQASTSGSAKDASDRPSTKARVNSAKKPVHSTDSSDAEFTADEAALAAIEDDEETIEQEEQHSPEHGVTAEAELAQLTADAEVPLEELVPPDYFDYQPEELDTSTDAEKLSNPDLERTLKKSEPDGDEPFHISAENSDAETWEEETTIEDQEGYKRRNYLETQESGAQSGGAESVEQLDEIAQLEREATMPLDVLLDSLMKQRELEAEDTVDHVGSVSESELSPSTRESYTTTSSGDESDDDRTTHSSVSTSDADGEEEEDEEQGTLLRELVSGPELVDEEFGSKTKEGETENASSKGISSELSTVTGSLPNSVLSEDQQELETLTTEALMAQPTGTTLSSTSLNISAPFLLNGGTLREYQLVGLSWLAAMYQKRLNGILADEMGLGKTIQTIALLAFLACEHGIWGPHLIVVPTSVILNWEVEFKRWCPGFKIITYFGNIKERKERRKGWTKTNAFHVCITSYRLAIQDASVFKRKKWKYLILDEAQNIKNFKSQRWQTLLTFNSQRRLLLTGTPLQNSLMELWSLMHFLMPHIFQSHRDFQEWFASPLTGMIEGTSEYNEELIARLHKVLRPFLLRRLKADVERQMPKKFEHVIMCRLSRRQRFLYDDFMSMSSTKETLKSGQFLSVMNVLMQLRKVCNHPNLFETHPIISPLYVDDYLLRIPLPRLVTALSHPFLVLAARSNVGSRPVAHASAFNEPDLDWLDRAGAAARLIGQTKNLAEMSRDLPTFVARRCRDLCARSNLITVVDTVEVVDDVTAQRKTLQSLNGVRNTGTIGWSFLGSAVVKSVNEELGHHSAVYPPLPDPLPIDSTVVEVSPPVRPCNVGMPKSILRHRTVERHKRLALIARINERRCNMCDDVRPSGDSNFNVETYSFCSPLGPDIAHLITRMIREPCCPNASTHSSKYPGLTGGWQSCQCSASSWPSRDCLSRHRVAQSPIDEAACLPPDHIESSHSIGPESPWTRHWFWYQDCLTLRMMLSTPSDHLDSLSELLDRGVRSIRLREFFDGILVSQALGIGSEHSIIVSIVLLEMVNSGLGNLAVSQPSCFLWVAWQLGSGRVPQLNVSCRTQSSLFFSGPSLHSVNFRFQSYQADAAVVSTRRPYTVFAFAVPAVISSGFAPYSSCPKYQGQLLREADRLQELLIEECLPSVCKAVSQIKNPPRATRNPRIDSIPPSALAWLRPVQLHRIATACRIQFPDPRLIQYDCGKLQRLDLLLRELKSGGHRVLIFTQMTRMLDILEQFLAYHGHRYLRLDGATKVEHRQILMERFNQDAQIFVFILSTRSGGLGVNLTGADTVIFYDSDWNPTMDAQAQDRCHRIGQTRDVHIYRLISERTVEENILRKANQKRFLADVAIEGGRFTTAFFKQNTISELFAEPSGLQDLADEKPDGDRSAVPACTESATTGYSATESDDLKPTEPTTQSPLIVVTRSGRQVRPRGDAAAVAALIPPTPSSITKNETELAALMEACEEENDRIAAECAIAEAQADLAEFDETIPLEEQRAADTALTTGTVNPVTAESDPLTVFAMKKRQREQKSPEHNEQVDSERTGVDSMEQIVERELLEFEATLRPIERFGVHHLEEQREEVLNEELILADAQLSESNETWRLDQLKALHVADEERADVEEDDMLYCYGTYDPSAQLAELQRLERLIAEEEAAADSSTTTPGPRGRKLRTPKVASAKKRGPVRAEATQSESDSQTTTDATPVNRGSSRHEILPGYVENSESETDDYDVSVSGKSSASRAALNHYYRNRYVTRQPVQQWENFEPADQSTGGYQSSDTDWGIRFVTSEPPVNKREQTISGKRRAPSMSFLPPSKMPKMTPKFYLTSNAVEEQAPPIKRRKSLSTEATPKHIFVRTSHFTSDAGIQKRSPSVLSWNGSSPATHYENETVRTNNVLNEILESPCAKQLQPFGDQFSFGGTGRGRALRDATTVLHSQRAPQPSSSKTIPRIFKASVHSGMKSISGTSQSLSMSAGHMTPSSSQAPNLNPSARQPGPCGSLLISNSSTQNVPAFAIPAQFAPSSRNVLPPTTQRPPEPVFPVHSVLNGTRVNLPAGQLFTTTGQPVYQQRFTHPVVPPPEFTQVVHRLARPSEPSYRPTIPTVTSSFSPHSNVRIISSQVSSGESRLPVLRILSPHKGVQPKSVVPTIPQMRGPTTTVPAPRMAPSQTIPTIRIVNSDTVRTTPILRLSSAGSPIARALQVPNHVAPTTSTIFQLNSIPTIAQGSPLPNAHVTQSSRTTFDIATKHPAAESQ</sequence>
<evidence type="ECO:0000256" key="2">
    <source>
        <dbReference type="ARBA" id="ARBA00009220"/>
    </source>
</evidence>
<dbReference type="GO" id="GO:0003677">
    <property type="term" value="F:DNA binding"/>
    <property type="evidence" value="ECO:0007669"/>
    <property type="project" value="UniProtKB-KW"/>
</dbReference>
<dbReference type="SMART" id="SM00487">
    <property type="entry name" value="DEXDc"/>
    <property type="match status" value="1"/>
</dbReference>
<dbReference type="CDD" id="cd18003">
    <property type="entry name" value="DEXQc_SRCAP"/>
    <property type="match status" value="1"/>
</dbReference>
<feature type="compositionally biased region" description="Low complexity" evidence="14">
    <location>
        <begin position="2216"/>
        <end position="2231"/>
    </location>
</feature>
<dbReference type="PROSITE" id="PS51192">
    <property type="entry name" value="HELICASE_ATP_BIND_1"/>
    <property type="match status" value="1"/>
</dbReference>
<keyword evidence="6" id="KW-0347">Helicase</keyword>
<feature type="compositionally biased region" description="Polar residues" evidence="14">
    <location>
        <begin position="817"/>
        <end position="836"/>
    </location>
</feature>
<dbReference type="GO" id="GO:0004386">
    <property type="term" value="F:helicase activity"/>
    <property type="evidence" value="ECO:0007669"/>
    <property type="project" value="UniProtKB-KW"/>
</dbReference>
<feature type="compositionally biased region" description="Basic residues" evidence="14">
    <location>
        <begin position="2195"/>
        <end position="2212"/>
    </location>
</feature>
<evidence type="ECO:0000256" key="12">
    <source>
        <dbReference type="ARBA" id="ARBA00023242"/>
    </source>
</evidence>
<feature type="compositionally biased region" description="Basic and acidic residues" evidence="14">
    <location>
        <begin position="517"/>
        <end position="526"/>
    </location>
</feature>
<keyword evidence="12" id="KW-0539">Nucleus</keyword>
<dbReference type="KEGG" id="ovi:T265_13978"/>
<evidence type="ECO:0000256" key="13">
    <source>
        <dbReference type="SAM" id="Coils"/>
    </source>
</evidence>
<dbReference type="GO" id="GO:0140096">
    <property type="term" value="F:catalytic activity, acting on a protein"/>
    <property type="evidence" value="ECO:0007669"/>
    <property type="project" value="UniProtKB-ARBA"/>
</dbReference>
<evidence type="ECO:0000256" key="10">
    <source>
        <dbReference type="ARBA" id="ARBA00023125"/>
    </source>
</evidence>
<feature type="region of interest" description="Disordered" evidence="14">
    <location>
        <begin position="514"/>
        <end position="564"/>
    </location>
</feature>
<protein>
    <recommendedName>
        <fullName evidence="20">Protein, SNF2 family</fullName>
    </recommendedName>
</protein>
<keyword evidence="10" id="KW-0238">DNA-binding</keyword>
<dbReference type="FunFam" id="3.40.50.10810:FF:000005">
    <property type="entry name" value="Photoperiod-independent early flowering 1"/>
    <property type="match status" value="1"/>
</dbReference>
<dbReference type="PROSITE" id="PS51194">
    <property type="entry name" value="HELICASE_CTER"/>
    <property type="match status" value="1"/>
</dbReference>
<dbReference type="GO" id="GO:0042393">
    <property type="term" value="F:histone binding"/>
    <property type="evidence" value="ECO:0007669"/>
    <property type="project" value="TreeGrafter"/>
</dbReference>
<evidence type="ECO:0000259" key="15">
    <source>
        <dbReference type="PROSITE" id="PS51192"/>
    </source>
</evidence>
<feature type="compositionally biased region" description="Acidic residues" evidence="14">
    <location>
        <begin position="779"/>
        <end position="789"/>
    </location>
</feature>
<dbReference type="GO" id="GO:0010468">
    <property type="term" value="P:regulation of gene expression"/>
    <property type="evidence" value="ECO:0007669"/>
    <property type="project" value="UniProtKB-ARBA"/>
</dbReference>
<feature type="region of interest" description="Disordered" evidence="14">
    <location>
        <begin position="2488"/>
        <end position="2529"/>
    </location>
</feature>
<dbReference type="InterPro" id="IPR027417">
    <property type="entry name" value="P-loop_NTPase"/>
</dbReference>
<evidence type="ECO:0000259" key="17">
    <source>
        <dbReference type="PROSITE" id="PS51204"/>
    </source>
</evidence>
<feature type="compositionally biased region" description="Acidic residues" evidence="14">
    <location>
        <begin position="662"/>
        <end position="676"/>
    </location>
</feature>
<dbReference type="InterPro" id="IPR014012">
    <property type="entry name" value="HSA_dom"/>
</dbReference>
<dbReference type="Pfam" id="PF07529">
    <property type="entry name" value="HSA"/>
    <property type="match status" value="1"/>
</dbReference>
<comment type="subcellular location">
    <subcellularLocation>
        <location evidence="1">Nucleus</location>
    </subcellularLocation>
</comment>
<dbReference type="InterPro" id="IPR001650">
    <property type="entry name" value="Helicase_C-like"/>
</dbReference>
<feature type="compositionally biased region" description="Acidic residues" evidence="14">
    <location>
        <begin position="320"/>
        <end position="329"/>
    </location>
</feature>
<evidence type="ECO:0000256" key="5">
    <source>
        <dbReference type="ARBA" id="ARBA00022801"/>
    </source>
</evidence>
<feature type="region of interest" description="Disordered" evidence="14">
    <location>
        <begin position="1907"/>
        <end position="1949"/>
    </location>
</feature>
<dbReference type="Gene3D" id="3.40.50.300">
    <property type="entry name" value="P-loop containing nucleotide triphosphate hydrolases"/>
    <property type="match status" value="1"/>
</dbReference>
<feature type="domain" description="Helicase ATP-binding" evidence="15">
    <location>
        <begin position="894"/>
        <end position="1059"/>
    </location>
</feature>
<comment type="similarity">
    <text evidence="2">Belongs to the SNF2/RAD54 helicase family. SWR1 subfamily.</text>
</comment>
<feature type="region of interest" description="Disordered" evidence="14">
    <location>
        <begin position="2182"/>
        <end position="2261"/>
    </location>
</feature>
<feature type="region of interest" description="Disordered" evidence="14">
    <location>
        <begin position="732"/>
        <end position="836"/>
    </location>
</feature>
<feature type="region of interest" description="Disordered" evidence="14">
    <location>
        <begin position="2056"/>
        <end position="2077"/>
    </location>
</feature>
<dbReference type="InterPro" id="IPR050520">
    <property type="entry name" value="INO80/SWR1_helicase"/>
</dbReference>
<dbReference type="PANTHER" id="PTHR45685">
    <property type="entry name" value="HELICASE SRCAP-RELATED"/>
    <property type="match status" value="1"/>
</dbReference>
<evidence type="ECO:0008006" key="20">
    <source>
        <dbReference type="Google" id="ProtNLM"/>
    </source>
</evidence>
<keyword evidence="3" id="KW-0597">Phosphoprotein</keyword>
<evidence type="ECO:0000313" key="19">
    <source>
        <dbReference type="Proteomes" id="UP000054324"/>
    </source>
</evidence>
<reference evidence="18 19" key="1">
    <citation type="submission" date="2013-11" db="EMBL/GenBank/DDBJ databases">
        <title>Opisthorchis viverrini - life in the bile duct.</title>
        <authorList>
            <person name="Young N.D."/>
            <person name="Nagarajan N."/>
            <person name="Lin S.J."/>
            <person name="Korhonen P.K."/>
            <person name="Jex A.R."/>
            <person name="Hall R.S."/>
            <person name="Safavi-Hemami H."/>
            <person name="Kaewkong W."/>
            <person name="Bertrand D."/>
            <person name="Gao S."/>
            <person name="Seet Q."/>
            <person name="Wongkham S."/>
            <person name="Teh B.T."/>
            <person name="Wongkham C."/>
            <person name="Intapan P.M."/>
            <person name="Maleewong W."/>
            <person name="Yang X."/>
            <person name="Hu M."/>
            <person name="Wang Z."/>
            <person name="Hofmann A."/>
            <person name="Sternberg P.W."/>
            <person name="Tan P."/>
            <person name="Wang J."/>
            <person name="Gasser R.B."/>
        </authorList>
    </citation>
    <scope>NUCLEOTIDE SEQUENCE [LARGE SCALE GENOMIC DNA]</scope>
</reference>
<dbReference type="GeneID" id="20328145"/>
<dbReference type="CTD" id="20328145"/>
<name>A0A074ZL61_OPIVI</name>
<evidence type="ECO:0000256" key="7">
    <source>
        <dbReference type="ARBA" id="ARBA00022840"/>
    </source>
</evidence>
<evidence type="ECO:0000256" key="9">
    <source>
        <dbReference type="ARBA" id="ARBA00023015"/>
    </source>
</evidence>
<dbReference type="FunFam" id="3.40.50.300:FF:000529">
    <property type="entry name" value="helicase SRCAP isoform X1"/>
    <property type="match status" value="1"/>
</dbReference>
<dbReference type="InterPro" id="IPR038718">
    <property type="entry name" value="SNF2-like_sf"/>
</dbReference>
<dbReference type="GO" id="GO:0006338">
    <property type="term" value="P:chromatin remodeling"/>
    <property type="evidence" value="ECO:0007669"/>
    <property type="project" value="TreeGrafter"/>
</dbReference>
<dbReference type="Gene3D" id="3.40.50.10810">
    <property type="entry name" value="Tandem AAA-ATPase domain"/>
    <property type="match status" value="1"/>
</dbReference>
<keyword evidence="9" id="KW-0805">Transcription regulation</keyword>
<feature type="domain" description="Helicase C-terminal" evidence="16">
    <location>
        <begin position="1737"/>
        <end position="1887"/>
    </location>
</feature>
<dbReference type="SMART" id="SM00573">
    <property type="entry name" value="HSA"/>
    <property type="match status" value="1"/>
</dbReference>
<dbReference type="Pfam" id="PF00271">
    <property type="entry name" value="Helicase_C"/>
    <property type="match status" value="1"/>
</dbReference>
<keyword evidence="19" id="KW-1185">Reference proteome</keyword>
<evidence type="ECO:0000256" key="6">
    <source>
        <dbReference type="ARBA" id="ARBA00022806"/>
    </source>
</evidence>
<keyword evidence="7" id="KW-0067">ATP-binding</keyword>
<evidence type="ECO:0000259" key="16">
    <source>
        <dbReference type="PROSITE" id="PS51194"/>
    </source>
</evidence>
<dbReference type="GO" id="GO:0010557">
    <property type="term" value="P:positive regulation of macromolecule biosynthetic process"/>
    <property type="evidence" value="ECO:0007669"/>
    <property type="project" value="UniProtKB-ARBA"/>
</dbReference>
<dbReference type="InterPro" id="IPR049730">
    <property type="entry name" value="SNF2/RAD54-like_C"/>
</dbReference>
<evidence type="ECO:0000256" key="3">
    <source>
        <dbReference type="ARBA" id="ARBA00022553"/>
    </source>
</evidence>
<keyword evidence="11" id="KW-0804">Transcription</keyword>
<dbReference type="Gene3D" id="1.20.120.850">
    <property type="entry name" value="SWI2/SNF2 ATPases, N-terminal domain"/>
    <property type="match status" value="1"/>
</dbReference>
<evidence type="ECO:0000313" key="18">
    <source>
        <dbReference type="EMBL" id="KER26527.1"/>
    </source>
</evidence>
<feature type="compositionally biased region" description="Basic and acidic residues" evidence="14">
    <location>
        <begin position="2060"/>
        <end position="2076"/>
    </location>
</feature>
<dbReference type="GO" id="GO:0000812">
    <property type="term" value="C:Swr1 complex"/>
    <property type="evidence" value="ECO:0007669"/>
    <property type="project" value="TreeGrafter"/>
</dbReference>
<evidence type="ECO:0000256" key="14">
    <source>
        <dbReference type="SAM" id="MobiDB-lite"/>
    </source>
</evidence>
<feature type="compositionally biased region" description="Polar residues" evidence="14">
    <location>
        <begin position="2488"/>
        <end position="2517"/>
    </location>
</feature>
<dbReference type="PROSITE" id="PS51257">
    <property type="entry name" value="PROKAR_LIPOPROTEIN"/>
    <property type="match status" value="1"/>
</dbReference>
<dbReference type="InterPro" id="IPR000330">
    <property type="entry name" value="SNF2_N"/>
</dbReference>
<evidence type="ECO:0000256" key="11">
    <source>
        <dbReference type="ARBA" id="ARBA00023163"/>
    </source>
</evidence>
<dbReference type="CDD" id="cd18793">
    <property type="entry name" value="SF2_C_SNF"/>
    <property type="match status" value="1"/>
</dbReference>
<keyword evidence="4" id="KW-0547">Nucleotide-binding</keyword>
<dbReference type="PANTHER" id="PTHR45685:SF1">
    <property type="entry name" value="HELICASE SRCAP"/>
    <property type="match status" value="1"/>
</dbReference>
<dbReference type="Pfam" id="PF00176">
    <property type="entry name" value="SNF2-rel_dom"/>
    <property type="match status" value="1"/>
</dbReference>
<dbReference type="SUPFAM" id="SSF52540">
    <property type="entry name" value="P-loop containing nucleoside triphosphate hydrolases"/>
    <property type="match status" value="2"/>
</dbReference>
<organism evidence="18 19">
    <name type="scientific">Opisthorchis viverrini</name>
    <name type="common">Southeast Asian liver fluke</name>
    <dbReference type="NCBI Taxonomy" id="6198"/>
    <lineage>
        <taxon>Eukaryota</taxon>
        <taxon>Metazoa</taxon>
        <taxon>Spiralia</taxon>
        <taxon>Lophotrochozoa</taxon>
        <taxon>Platyhelminthes</taxon>
        <taxon>Trematoda</taxon>
        <taxon>Digenea</taxon>
        <taxon>Opisthorchiida</taxon>
        <taxon>Opisthorchiata</taxon>
        <taxon>Opisthorchiidae</taxon>
        <taxon>Opisthorchis</taxon>
    </lineage>
</organism>
<feature type="compositionally biased region" description="Polar residues" evidence="14">
    <location>
        <begin position="1926"/>
        <end position="1935"/>
    </location>
</feature>
<dbReference type="Proteomes" id="UP000054324">
    <property type="component" value="Unassembled WGS sequence"/>
</dbReference>
<keyword evidence="8" id="KW-0156">Chromatin regulator</keyword>
<accession>A0A074ZL61</accession>
<dbReference type="OrthoDB" id="448448at2759"/>